<organism evidence="2">
    <name type="scientific">marine metagenome</name>
    <dbReference type="NCBI Taxonomy" id="408172"/>
    <lineage>
        <taxon>unclassified sequences</taxon>
        <taxon>metagenomes</taxon>
        <taxon>ecological metagenomes</taxon>
    </lineage>
</organism>
<protein>
    <recommendedName>
        <fullName evidence="1">Metallo-beta-lactamase domain-containing protein</fullName>
    </recommendedName>
</protein>
<dbReference type="Pfam" id="PF12706">
    <property type="entry name" value="Lactamase_B_2"/>
    <property type="match status" value="1"/>
</dbReference>
<dbReference type="InterPro" id="IPR001279">
    <property type="entry name" value="Metallo-B-lactamas"/>
</dbReference>
<reference evidence="2" key="1">
    <citation type="submission" date="2018-05" db="EMBL/GenBank/DDBJ databases">
        <authorList>
            <person name="Lanie J.A."/>
            <person name="Ng W.-L."/>
            <person name="Kazmierczak K.M."/>
            <person name="Andrzejewski T.M."/>
            <person name="Davidsen T.M."/>
            <person name="Wayne K.J."/>
            <person name="Tettelin H."/>
            <person name="Glass J.I."/>
            <person name="Rusch D."/>
            <person name="Podicherti R."/>
            <person name="Tsui H.-C.T."/>
            <person name="Winkler M.E."/>
        </authorList>
    </citation>
    <scope>NUCLEOTIDE SEQUENCE</scope>
</reference>
<dbReference type="PANTHER" id="PTHR15032">
    <property type="entry name" value="N-ACYL-PHOSPHATIDYLETHANOLAMINE-HYDROLYZING PHOSPHOLIPASE D"/>
    <property type="match status" value="1"/>
</dbReference>
<dbReference type="GO" id="GO:0005737">
    <property type="term" value="C:cytoplasm"/>
    <property type="evidence" value="ECO:0007669"/>
    <property type="project" value="TreeGrafter"/>
</dbReference>
<dbReference type="PIRSF" id="PIRSF038896">
    <property type="entry name" value="NAPE-PLD"/>
    <property type="match status" value="1"/>
</dbReference>
<dbReference type="InterPro" id="IPR036866">
    <property type="entry name" value="RibonucZ/Hydroxyglut_hydro"/>
</dbReference>
<feature type="domain" description="Metallo-beta-lactamase" evidence="1">
    <location>
        <begin position="109"/>
        <end position="303"/>
    </location>
</feature>
<dbReference type="GO" id="GO:0008270">
    <property type="term" value="F:zinc ion binding"/>
    <property type="evidence" value="ECO:0007669"/>
    <property type="project" value="InterPro"/>
</dbReference>
<dbReference type="AlphaFoldDB" id="A0A381NAY5"/>
<dbReference type="PANTHER" id="PTHR15032:SF4">
    <property type="entry name" value="N-ACYL-PHOSPHATIDYLETHANOLAMINE-HYDROLYZING PHOSPHOLIPASE D"/>
    <property type="match status" value="1"/>
</dbReference>
<dbReference type="EMBL" id="UINC01000213">
    <property type="protein sequence ID" value="SUZ51234.1"/>
    <property type="molecule type" value="Genomic_DNA"/>
</dbReference>
<proteinExistence type="predicted"/>
<dbReference type="InterPro" id="IPR024884">
    <property type="entry name" value="NAPE-PLD"/>
</dbReference>
<dbReference type="Gene3D" id="3.60.15.10">
    <property type="entry name" value="Ribonuclease Z/Hydroxyacylglutathione hydrolase-like"/>
    <property type="match status" value="1"/>
</dbReference>
<sequence length="346" mass="39647">MFKSNLLPAILCFLVLGISYGENSNPYYDPSKTHHTREGFTNPYLDDQKENKSFGDLINMIMEDRPDEDEIKKKNVTVFTMDDLANAPQRFAVWGGHSTMLVVLEGKLILTDPILSEYCSPVQFAGPKRYTPPAIDKDVLNMVDLVLISHNHYDHLDYNTVMLIGNHAQWIVPLGLKQWFKEQGIYEVKEYDWWDDDLVEGVKITCLPSQHWSKRTVLKEFDTLWASWAVEHKGFKFWFAGDTGYNSHQFREIGEKAGPFDFSAIPIGGYDPRWFMSNFHVDPGEAVAIHLDVRSERSVGVHWGTFVLTTEPVNEPPQKLKQVMVEKGMNPLEFIAPVHGEIIVLD</sequence>
<dbReference type="SUPFAM" id="SSF56281">
    <property type="entry name" value="Metallo-hydrolase/oxidoreductase"/>
    <property type="match status" value="1"/>
</dbReference>
<name>A0A381NAY5_9ZZZZ</name>
<accession>A0A381NAY5</accession>
<evidence type="ECO:0000313" key="2">
    <source>
        <dbReference type="EMBL" id="SUZ51234.1"/>
    </source>
</evidence>
<gene>
    <name evidence="2" type="ORF">METZ01_LOCUS4088</name>
</gene>
<dbReference type="GO" id="GO:0070290">
    <property type="term" value="F:N-acylphosphatidylethanolamine-specific phospholipase D activity"/>
    <property type="evidence" value="ECO:0007669"/>
    <property type="project" value="InterPro"/>
</dbReference>
<evidence type="ECO:0000259" key="1">
    <source>
        <dbReference type="Pfam" id="PF12706"/>
    </source>
</evidence>